<feature type="domain" description="Pyrrolo-quinoline quinone repeat" evidence="1">
    <location>
        <begin position="86"/>
        <end position="243"/>
    </location>
</feature>
<organism evidence="2 3">
    <name type="scientific">Actinoplanes awajinensis subsp. mycoplanecinus</name>
    <dbReference type="NCBI Taxonomy" id="135947"/>
    <lineage>
        <taxon>Bacteria</taxon>
        <taxon>Bacillati</taxon>
        <taxon>Actinomycetota</taxon>
        <taxon>Actinomycetes</taxon>
        <taxon>Micromonosporales</taxon>
        <taxon>Micromonosporaceae</taxon>
        <taxon>Actinoplanes</taxon>
    </lineage>
</organism>
<evidence type="ECO:0000313" key="3">
    <source>
        <dbReference type="Proteomes" id="UP000053244"/>
    </source>
</evidence>
<reference evidence="2 3" key="1">
    <citation type="submission" date="2015-10" db="EMBL/GenBank/DDBJ databases">
        <authorList>
            <person name="Gilbert D.G."/>
        </authorList>
    </citation>
    <scope>NUCLEOTIDE SEQUENCE [LARGE SCALE GENOMIC DNA]</scope>
    <source>
        <strain evidence="2 3">NRRL B-16712</strain>
    </source>
</reference>
<comment type="caution">
    <text evidence="2">The sequence shown here is derived from an EMBL/GenBank/DDBJ whole genome shotgun (WGS) entry which is preliminary data.</text>
</comment>
<dbReference type="OrthoDB" id="3757373at2"/>
<dbReference type="SUPFAM" id="SSF50998">
    <property type="entry name" value="Quinoprotein alcohol dehydrogenase-like"/>
    <property type="match status" value="1"/>
</dbReference>
<dbReference type="Gene3D" id="2.130.10.10">
    <property type="entry name" value="YVTN repeat-like/Quinoprotein amine dehydrogenase"/>
    <property type="match status" value="1"/>
</dbReference>
<dbReference type="RefSeq" id="WP_067685838.1">
    <property type="nucleotide sequence ID" value="NZ_LLZH01000025.1"/>
</dbReference>
<dbReference type="AlphaFoldDB" id="A0A0X3V7J0"/>
<dbReference type="InterPro" id="IPR002372">
    <property type="entry name" value="PQQ_rpt_dom"/>
</dbReference>
<dbReference type="Proteomes" id="UP000053244">
    <property type="component" value="Unassembled WGS sequence"/>
</dbReference>
<dbReference type="Pfam" id="PF13360">
    <property type="entry name" value="PQQ_2"/>
    <property type="match status" value="1"/>
</dbReference>
<evidence type="ECO:0000313" key="2">
    <source>
        <dbReference type="EMBL" id="KUL40700.1"/>
    </source>
</evidence>
<proteinExistence type="predicted"/>
<keyword evidence="3" id="KW-1185">Reference proteome</keyword>
<protein>
    <recommendedName>
        <fullName evidence="1">Pyrrolo-quinoline quinone repeat domain-containing protein</fullName>
    </recommendedName>
</protein>
<accession>A0A0X3V7J0</accession>
<dbReference type="InterPro" id="IPR015943">
    <property type="entry name" value="WD40/YVTN_repeat-like_dom_sf"/>
</dbReference>
<gene>
    <name evidence="2" type="ORF">ADL15_06865</name>
</gene>
<dbReference type="InterPro" id="IPR011047">
    <property type="entry name" value="Quinoprotein_ADH-like_sf"/>
</dbReference>
<name>A0A0X3V7J0_9ACTN</name>
<dbReference type="EMBL" id="LLZH01000025">
    <property type="protein sequence ID" value="KUL40700.1"/>
    <property type="molecule type" value="Genomic_DNA"/>
</dbReference>
<evidence type="ECO:0000259" key="1">
    <source>
        <dbReference type="Pfam" id="PF13360"/>
    </source>
</evidence>
<sequence>MATIELGDLSERTATPGAAPELRADRLLTRVVAAGLAVLCAAGLTGSGPPAPPRVHELWSIPVRDGDYPYLSADAALLSRVTDAGAELTSYDLGTGRVRWATLTGPESNWLIPDDDAHRIYVADGARTYTAGSSSTGYATSTVVLDSGTGAVRWRHAGQALAASGGTALFADWDEQARVVGLHLLRAADGTPVWEHPIAPASLVLPPADAPGTGDLIAITPSGTMTALRYADGVPLATRKVGARDQPPWMALVRDGRFYDIVPGTTTSVTAYRSDTLAELWRITWPDSDVILNDCHPVLCTLHAGLLAGLDPATGRARWQLPRADAYPIGGGRLMVTRPDTTSSTVVDALTGTAIGPQIPGSVLGGERPGGELLVTRAAGYPELRTAVSLLDPATGRTRLIGSMPGITTGCETVRRYLVCGRENNRLTVTDAG</sequence>